<sequence>MSCSSQKLLKQLSPSEHEITIKIVKELVDKPFASKKDYQKCASALGRKYRFIPSTGQLRYVYSELLALGDIKQHELFEEYAKIRQVRENSGVLVFTVLTSPYPETGEFESNFTPVPDIESYKYDPKAHVDIRKVNPQTGERRQDFTCPFNCHYCPNVPGYARSYLPLEPAVARGDQNNWDACLQIRDRARTYIANGITKIDKAEVIVEGGTYTSYPYHYRIMFMRDIYYAFNTLSTFQDRVRLSLKEEIKINENADVKVVGLSIETRPDCITKPLIREFRECGITRIQLGIQHTDDSILKLVNRQCTTRKAKHAIRMLKDASFKIQIHLMPDLPGSNPDIDRKMFDTILYDEDLQVDSLKIYPCQVLDHTIIKQWYDEGSYKPYAETLIDGMSPLIDVIAEFKSKVHPWIRNERIIRDIPAKDILGGVKTTNLRQLAQDYMKSRGMVCKCIRCREVRNAKIDNSNIKLMVRKYKSSGGTEHFISFESLDETIIYGFCRLRLTPNSSTVMPELDGCAMIRELHVYGKMNAVGCGKQELSSQHLGLGKRLLSKAEQIAHDAGYNKIAVISGVGVRNYYRKLGYNDGKYYMIKSIESNIHYKSILCLLIFNFIFCLVLLFSVVFS</sequence>
<accession>A0A6N1P2T5</accession>
<evidence type="ECO:0000256" key="9">
    <source>
        <dbReference type="ARBA" id="ARBA00022723"/>
    </source>
</evidence>
<dbReference type="InterPro" id="IPR034687">
    <property type="entry name" value="ELP3-like"/>
</dbReference>
<evidence type="ECO:0000256" key="3">
    <source>
        <dbReference type="ARBA" id="ARBA00005494"/>
    </source>
</evidence>
<dbReference type="GO" id="GO:0051539">
    <property type="term" value="F:4 iron, 4 sulfur cluster binding"/>
    <property type="evidence" value="ECO:0007669"/>
    <property type="project" value="UniProtKB-KW"/>
</dbReference>
<dbReference type="GO" id="GO:0000049">
    <property type="term" value="F:tRNA binding"/>
    <property type="evidence" value="ECO:0007669"/>
    <property type="project" value="UniProtKB-KW"/>
</dbReference>
<keyword evidence="6" id="KW-0808">Transferase</keyword>
<evidence type="ECO:0000256" key="16">
    <source>
        <dbReference type="SAM" id="Phobius"/>
    </source>
</evidence>
<dbReference type="InterPro" id="IPR006638">
    <property type="entry name" value="Elp3/MiaA/NifB-like_rSAM"/>
</dbReference>
<comment type="pathway">
    <text evidence="2">tRNA modification.</text>
</comment>
<dbReference type="InterPro" id="IPR039661">
    <property type="entry name" value="ELP3"/>
</dbReference>
<keyword evidence="7" id="KW-0949">S-adenosyl-L-methionine</keyword>
<dbReference type="SFLD" id="SFLDS00029">
    <property type="entry name" value="Radical_SAM"/>
    <property type="match status" value="1"/>
</dbReference>
<keyword evidence="5" id="KW-0820">tRNA-binding</keyword>
<evidence type="ECO:0000256" key="4">
    <source>
        <dbReference type="ARBA" id="ARBA00022485"/>
    </source>
</evidence>
<evidence type="ECO:0000256" key="11">
    <source>
        <dbReference type="ARBA" id="ARBA00023004"/>
    </source>
</evidence>
<evidence type="ECO:0000256" key="7">
    <source>
        <dbReference type="ARBA" id="ARBA00022691"/>
    </source>
</evidence>
<evidence type="ECO:0000256" key="5">
    <source>
        <dbReference type="ARBA" id="ARBA00022555"/>
    </source>
</evidence>
<dbReference type="InterPro" id="IPR032432">
    <property type="entry name" value="Radical_SAM_C"/>
</dbReference>
<evidence type="ECO:0000256" key="13">
    <source>
        <dbReference type="ARBA" id="ARBA00023315"/>
    </source>
</evidence>
<dbReference type="GO" id="GO:0106261">
    <property type="term" value="F:tRNA uridine(34) acetyltransferase activity"/>
    <property type="evidence" value="ECO:0007669"/>
    <property type="project" value="UniProtKB-EC"/>
</dbReference>
<dbReference type="EC" id="2.3.1.311" evidence="14"/>
<keyword evidence="12" id="KW-0411">Iron-sulfur</keyword>
<keyword evidence="16" id="KW-0812">Transmembrane</keyword>
<comment type="catalytic activity">
    <reaction evidence="15">
        <text>uridine(34) in tRNA + acetyl-CoA + S-adenosyl-L-methionine + H2O = 5-(carboxymethyl)uridine(34) in tRNA + 5'-deoxyadenosine + L-methionine + CoA + 2 H(+)</text>
        <dbReference type="Rhea" id="RHEA:61020"/>
        <dbReference type="Rhea" id="RHEA-COMP:10407"/>
        <dbReference type="Rhea" id="RHEA-COMP:11727"/>
        <dbReference type="ChEBI" id="CHEBI:15377"/>
        <dbReference type="ChEBI" id="CHEBI:15378"/>
        <dbReference type="ChEBI" id="CHEBI:17319"/>
        <dbReference type="ChEBI" id="CHEBI:57287"/>
        <dbReference type="ChEBI" id="CHEBI:57288"/>
        <dbReference type="ChEBI" id="CHEBI:57844"/>
        <dbReference type="ChEBI" id="CHEBI:59789"/>
        <dbReference type="ChEBI" id="CHEBI:65315"/>
        <dbReference type="ChEBI" id="CHEBI:74882"/>
        <dbReference type="EC" id="2.3.1.311"/>
    </reaction>
    <physiologicalReaction direction="left-to-right" evidence="15">
        <dbReference type="Rhea" id="RHEA:61021"/>
    </physiologicalReaction>
</comment>
<dbReference type="GO" id="GO:0033588">
    <property type="term" value="C:elongator holoenzyme complex"/>
    <property type="evidence" value="ECO:0007669"/>
    <property type="project" value="TreeGrafter"/>
</dbReference>
<keyword evidence="11" id="KW-0408">Iron</keyword>
<evidence type="ECO:0000256" key="14">
    <source>
        <dbReference type="ARBA" id="ARBA00044771"/>
    </source>
</evidence>
<dbReference type="PANTHER" id="PTHR11135:SF2">
    <property type="entry name" value="ELONGATOR COMPLEX PROTEIN 3"/>
    <property type="match status" value="1"/>
</dbReference>
<reference evidence="18" key="1">
    <citation type="submission" date="2017-01" db="EMBL/GenBank/DDBJ databases">
        <authorList>
            <person name="Assis F.L."/>
            <person name="Abrahao J.S."/>
            <person name="Silva L."/>
            <person name="Khalil J.B."/>
            <person name="Rodrigues R."/>
            <person name="Silva L.S."/>
            <person name="Arantes T."/>
            <person name="Boratto P."/>
            <person name="Andrade M."/>
            <person name="Kroon E.G."/>
            <person name="Ribeiro B."/>
            <person name="Bergier I."/>
            <person name="Seligmann H."/>
            <person name="Ghigo E."/>
            <person name="Colson P."/>
            <person name="Levasseur A."/>
            <person name="Raoult D."/>
            <person name="Scola B.L."/>
        </authorList>
    </citation>
    <scope>NUCLEOTIDE SEQUENCE</scope>
    <source>
        <strain evidence="18">Soda lake</strain>
    </source>
</reference>
<keyword evidence="9" id="KW-0479">Metal-binding</keyword>
<protein>
    <recommendedName>
        <fullName evidence="14">tRNA carboxymethyluridine synthase</fullName>
        <ecNumber evidence="14">2.3.1.311</ecNumber>
    </recommendedName>
</protein>
<dbReference type="KEGG" id="vg:80518755"/>
<organism evidence="18">
    <name type="scientific">Tupanvirus soda lake</name>
    <dbReference type="NCBI Taxonomy" id="2126985"/>
    <lineage>
        <taxon>Viruses</taxon>
        <taxon>Varidnaviria</taxon>
        <taxon>Bamfordvirae</taxon>
        <taxon>Nucleocytoviricota</taxon>
        <taxon>Megaviricetes</taxon>
        <taxon>Imitervirales</taxon>
        <taxon>Mimiviridae</taxon>
        <taxon>Megamimivirinae</taxon>
        <taxon>Tupanvirus</taxon>
        <taxon>Tupanvirus salinum</taxon>
    </lineage>
</organism>
<dbReference type="SUPFAM" id="SSF102114">
    <property type="entry name" value="Radical SAM enzymes"/>
    <property type="match status" value="1"/>
</dbReference>
<comment type="cofactor">
    <cofactor evidence="1">
        <name>[4Fe-4S] cluster</name>
        <dbReference type="ChEBI" id="CHEBI:49883"/>
    </cofactor>
</comment>
<dbReference type="InterPro" id="IPR016181">
    <property type="entry name" value="Acyl_CoA_acyltransferase"/>
</dbReference>
<dbReference type="GO" id="GO:0046872">
    <property type="term" value="F:metal ion binding"/>
    <property type="evidence" value="ECO:0007669"/>
    <property type="project" value="UniProtKB-KW"/>
</dbReference>
<dbReference type="Gene3D" id="3.40.630.30">
    <property type="match status" value="1"/>
</dbReference>
<proteinExistence type="inferred from homology"/>
<feature type="transmembrane region" description="Helical" evidence="16">
    <location>
        <begin position="598"/>
        <end position="621"/>
    </location>
</feature>
<dbReference type="SFLD" id="SFLDG01086">
    <property type="entry name" value="elongater_protein-like"/>
    <property type="match status" value="1"/>
</dbReference>
<dbReference type="PROSITE" id="PS51918">
    <property type="entry name" value="RADICAL_SAM"/>
    <property type="match status" value="1"/>
</dbReference>
<dbReference type="Pfam" id="PF16199">
    <property type="entry name" value="Radical_SAM_C"/>
    <property type="match status" value="1"/>
</dbReference>
<dbReference type="Gene3D" id="3.30.750.200">
    <property type="match status" value="1"/>
</dbReference>
<dbReference type="InterPro" id="IPR058240">
    <property type="entry name" value="rSAM_sf"/>
</dbReference>
<feature type="domain" description="Radical SAM core" evidence="17">
    <location>
        <begin position="132"/>
        <end position="422"/>
    </location>
</feature>
<dbReference type="InterPro" id="IPR007197">
    <property type="entry name" value="rSAM"/>
</dbReference>
<keyword evidence="16" id="KW-0472">Membrane</keyword>
<evidence type="ECO:0000256" key="10">
    <source>
        <dbReference type="ARBA" id="ARBA00022884"/>
    </source>
</evidence>
<dbReference type="NCBIfam" id="TIGR01211">
    <property type="entry name" value="ELP3"/>
    <property type="match status" value="1"/>
</dbReference>
<keyword evidence="10" id="KW-0694">RNA-binding</keyword>
<dbReference type="CDD" id="cd01335">
    <property type="entry name" value="Radical_SAM"/>
    <property type="match status" value="1"/>
</dbReference>
<keyword evidence="4" id="KW-0004">4Fe-4S</keyword>
<evidence type="ECO:0000256" key="15">
    <source>
        <dbReference type="ARBA" id="ARBA00047372"/>
    </source>
</evidence>
<dbReference type="RefSeq" id="YP_010781991.1">
    <property type="nucleotide sequence ID" value="NC_075039.1"/>
</dbReference>
<dbReference type="Pfam" id="PF04055">
    <property type="entry name" value="Radical_SAM"/>
    <property type="match status" value="1"/>
</dbReference>
<dbReference type="SUPFAM" id="SSF55729">
    <property type="entry name" value="Acyl-CoA N-acyltransferases (Nat)"/>
    <property type="match status" value="1"/>
</dbReference>
<evidence type="ECO:0000256" key="8">
    <source>
        <dbReference type="ARBA" id="ARBA00022694"/>
    </source>
</evidence>
<keyword evidence="16" id="KW-1133">Transmembrane helix</keyword>
<dbReference type="PANTHER" id="PTHR11135">
    <property type="entry name" value="HISTONE ACETYLTRANSFERASE-RELATED"/>
    <property type="match status" value="1"/>
</dbReference>
<dbReference type="SFLD" id="SFLDF00344">
    <property type="entry name" value="ELP3-like"/>
    <property type="match status" value="1"/>
</dbReference>
<name>A0A6N1P2T5_9VIRU</name>
<evidence type="ECO:0000313" key="18">
    <source>
        <dbReference type="EMBL" id="QKU35331.1"/>
    </source>
</evidence>
<reference evidence="18" key="2">
    <citation type="journal article" date="2018" name="Nat. Commun.">
        <title>Tailed giant Tupanvirus possesses the most complete translational apparatus of the known virosphere.</title>
        <authorList>
            <person name="Abrahao J."/>
            <person name="Silva L."/>
            <person name="Silva L.S."/>
            <person name="Khalil J.Y.B."/>
            <person name="Rodrigues R."/>
            <person name="Arantes T."/>
            <person name="Assis F."/>
            <person name="Boratto P."/>
            <person name="Andrade M."/>
            <person name="Kroon E.G."/>
            <person name="Ribeiro B."/>
            <person name="Bergier I."/>
            <person name="Seligmann H."/>
            <person name="Ghigo E."/>
            <person name="Colson P."/>
            <person name="Levasseur A."/>
            <person name="Kroemer G."/>
            <person name="Raoult D."/>
            <person name="La Scola B."/>
        </authorList>
    </citation>
    <scope>NUCLEOTIDE SEQUENCE [LARGE SCALE GENOMIC DNA]</scope>
    <source>
        <strain evidence="18">Soda lake</strain>
    </source>
</reference>
<dbReference type="EMBL" id="KY523104">
    <property type="protein sequence ID" value="QKU35331.1"/>
    <property type="molecule type" value="Genomic_DNA"/>
</dbReference>
<comment type="similarity">
    <text evidence="3">Belongs to the ELP3 family.</text>
</comment>
<dbReference type="SMART" id="SM00729">
    <property type="entry name" value="Elp3"/>
    <property type="match status" value="1"/>
</dbReference>
<evidence type="ECO:0000256" key="1">
    <source>
        <dbReference type="ARBA" id="ARBA00001966"/>
    </source>
</evidence>
<evidence type="ECO:0000259" key="17">
    <source>
        <dbReference type="PROSITE" id="PS51918"/>
    </source>
</evidence>
<keyword evidence="13" id="KW-0012">Acyltransferase</keyword>
<dbReference type="GeneID" id="80518755"/>
<evidence type="ECO:0000256" key="2">
    <source>
        <dbReference type="ARBA" id="ARBA00005217"/>
    </source>
</evidence>
<keyword evidence="8" id="KW-0819">tRNA processing</keyword>
<evidence type="ECO:0000256" key="12">
    <source>
        <dbReference type="ARBA" id="ARBA00023014"/>
    </source>
</evidence>
<dbReference type="GO" id="GO:0002926">
    <property type="term" value="P:tRNA wobble base 5-methoxycarbonylmethyl-2-thiouridinylation"/>
    <property type="evidence" value="ECO:0007669"/>
    <property type="project" value="TreeGrafter"/>
</dbReference>
<evidence type="ECO:0000256" key="6">
    <source>
        <dbReference type="ARBA" id="ARBA00022679"/>
    </source>
</evidence>